<evidence type="ECO:0000313" key="2">
    <source>
        <dbReference type="EMBL" id="QHS63755.1"/>
    </source>
</evidence>
<dbReference type="Gene3D" id="2.60.40.1740">
    <property type="entry name" value="hypothetical protein (bacova_03559)"/>
    <property type="match status" value="1"/>
</dbReference>
<dbReference type="Pfam" id="PF00754">
    <property type="entry name" value="F5_F8_type_C"/>
    <property type="match status" value="1"/>
</dbReference>
<dbReference type="Gene3D" id="2.60.120.260">
    <property type="entry name" value="Galactose-binding domain-like"/>
    <property type="match status" value="1"/>
</dbReference>
<sequence>MTFRYITASLLLPVLLLFITGCEKIEIPKEDQVAASSQVYMAAAARNMNTPVLRMADTTYKITYGASYGGFQKPAQPISVEFINDVAKVATYNTQYGTNYAVLPESCYQLETLSSVIPSGEMSTAPLAISINPTKGMVLFKDYLLAVSIKQVSNNVKLNTALQTAYYIIRASLDFTDFTDYDRTQWSVAGISSEEPAEGANGGLGMHTIDGNTATFWHTKWDGGFAPPPHWMTIDMGEKKTIHGLVMTGRQSTNSGKPNQVKLEVSDDSTTWTDAGTFTLQNVNAVQRFFVTTFPEGRYFKITILSNFGNVPYTHLAELGAF</sequence>
<dbReference type="InterPro" id="IPR000421">
    <property type="entry name" value="FA58C"/>
</dbReference>
<dbReference type="PROSITE" id="PS50022">
    <property type="entry name" value="FA58C_3"/>
    <property type="match status" value="1"/>
</dbReference>
<dbReference type="RefSeq" id="WP_162335471.1">
    <property type="nucleotide sequence ID" value="NZ_CP048113.1"/>
</dbReference>
<reference evidence="2 3" key="1">
    <citation type="submission" date="2020-01" db="EMBL/GenBank/DDBJ databases">
        <title>Complete genome sequence of Chitinophaga sp. H33E-04 isolated from quinoa roots.</title>
        <authorList>
            <person name="Weon H.-Y."/>
            <person name="Lee S.A."/>
        </authorList>
    </citation>
    <scope>NUCLEOTIDE SEQUENCE [LARGE SCALE GENOMIC DNA]</scope>
    <source>
        <strain evidence="2 3">H33E-04</strain>
    </source>
</reference>
<dbReference type="EMBL" id="CP048113">
    <property type="protein sequence ID" value="QHS63755.1"/>
    <property type="molecule type" value="Genomic_DNA"/>
</dbReference>
<protein>
    <submittedName>
        <fullName evidence="2">DUF1735 domain-containing protein</fullName>
    </submittedName>
</protein>
<dbReference type="PROSITE" id="PS51257">
    <property type="entry name" value="PROKAR_LIPOPROTEIN"/>
    <property type="match status" value="1"/>
</dbReference>
<evidence type="ECO:0000259" key="1">
    <source>
        <dbReference type="PROSITE" id="PS50022"/>
    </source>
</evidence>
<gene>
    <name evidence="2" type="ORF">GWR21_30495</name>
</gene>
<dbReference type="Proteomes" id="UP000476411">
    <property type="component" value="Chromosome"/>
</dbReference>
<dbReference type="InterPro" id="IPR008979">
    <property type="entry name" value="Galactose-bd-like_sf"/>
</dbReference>
<feature type="domain" description="F5/8 type C" evidence="1">
    <location>
        <begin position="176"/>
        <end position="321"/>
    </location>
</feature>
<accession>A0A6B9ZQH4</accession>
<name>A0A6B9ZQH4_9BACT</name>
<evidence type="ECO:0000313" key="3">
    <source>
        <dbReference type="Proteomes" id="UP000476411"/>
    </source>
</evidence>
<dbReference type="KEGG" id="chih:GWR21_30495"/>
<proteinExistence type="predicted"/>
<dbReference type="SUPFAM" id="SSF49785">
    <property type="entry name" value="Galactose-binding domain-like"/>
    <property type="match status" value="1"/>
</dbReference>
<dbReference type="Pfam" id="PF08522">
    <property type="entry name" value="BT_3987-like_N"/>
    <property type="match status" value="1"/>
</dbReference>
<dbReference type="InterPro" id="IPR013728">
    <property type="entry name" value="BT_3987-like_N"/>
</dbReference>
<dbReference type="AlphaFoldDB" id="A0A6B9ZQH4"/>
<keyword evidence="3" id="KW-1185">Reference proteome</keyword>
<organism evidence="2 3">
    <name type="scientific">Chitinophaga agri</name>
    <dbReference type="NCBI Taxonomy" id="2703787"/>
    <lineage>
        <taxon>Bacteria</taxon>
        <taxon>Pseudomonadati</taxon>
        <taxon>Bacteroidota</taxon>
        <taxon>Chitinophagia</taxon>
        <taxon>Chitinophagales</taxon>
        <taxon>Chitinophagaceae</taxon>
        <taxon>Chitinophaga</taxon>
    </lineage>
</organism>